<protein>
    <submittedName>
        <fullName evidence="1">Uncharacterized protein</fullName>
    </submittedName>
</protein>
<dbReference type="Proteomes" id="UP001646157">
    <property type="component" value="Unassembled WGS sequence"/>
</dbReference>
<evidence type="ECO:0000313" key="1">
    <source>
        <dbReference type="EMBL" id="MBM7586001.1"/>
    </source>
</evidence>
<keyword evidence="2" id="KW-1185">Reference proteome</keyword>
<accession>A0ABS2NEK2</accession>
<comment type="caution">
    <text evidence="1">The sequence shown here is derived from an EMBL/GenBank/DDBJ whole genome shotgun (WGS) entry which is preliminary data.</text>
</comment>
<proteinExistence type="predicted"/>
<dbReference type="EMBL" id="JAFBDZ010000002">
    <property type="protein sequence ID" value="MBM7586001.1"/>
    <property type="molecule type" value="Genomic_DNA"/>
</dbReference>
<sequence>MSQEVQLDEKEYKKLSLHFRKVASRFLTTDFREADDNLARFLAFIDDNPIIKDFINKNNIVKYDMEEIINSRNYGEKFKLPVKDSEEIGFIYQLLSHVNETDRSIFNVSIGYNIGRKYQEASDRFNQLVVKPLVDHIVSYLGEMAIDMELDKKSTTQFNIGDFRGQLNHAEGHASISANQTYNETNVEELKDIAQKFAQALIDDKSIPDDDKKDTIELVEAAVQEVESEKPKKVIVRTAMDQVRTVNDVAGAGANVITLGTQLLQMFQGIIG</sequence>
<dbReference type="RefSeq" id="WP_205173011.1">
    <property type="nucleotide sequence ID" value="NZ_JAFBDZ010000002.1"/>
</dbReference>
<gene>
    <name evidence="1" type="ORF">JOC86_002543</name>
</gene>
<organism evidence="1 2">
    <name type="scientific">Rossellomorea pakistanensis</name>
    <dbReference type="NCBI Taxonomy" id="992288"/>
    <lineage>
        <taxon>Bacteria</taxon>
        <taxon>Bacillati</taxon>
        <taxon>Bacillota</taxon>
        <taxon>Bacilli</taxon>
        <taxon>Bacillales</taxon>
        <taxon>Bacillaceae</taxon>
        <taxon>Rossellomorea</taxon>
    </lineage>
</organism>
<name>A0ABS2NEK2_9BACI</name>
<reference evidence="1 2" key="1">
    <citation type="submission" date="2021-01" db="EMBL/GenBank/DDBJ databases">
        <title>Genomic Encyclopedia of Type Strains, Phase IV (KMG-IV): sequencing the most valuable type-strain genomes for metagenomic binning, comparative biology and taxonomic classification.</title>
        <authorList>
            <person name="Goeker M."/>
        </authorList>
    </citation>
    <scope>NUCLEOTIDE SEQUENCE [LARGE SCALE GENOMIC DNA]</scope>
    <source>
        <strain evidence="1 2">DSM 24834</strain>
    </source>
</reference>
<evidence type="ECO:0000313" key="2">
    <source>
        <dbReference type="Proteomes" id="UP001646157"/>
    </source>
</evidence>